<dbReference type="EMBL" id="OZ020098">
    <property type="protein sequence ID" value="CAK9270820.1"/>
    <property type="molecule type" value="Genomic_DNA"/>
</dbReference>
<protein>
    <submittedName>
        <fullName evidence="1">Uncharacterized protein</fullName>
    </submittedName>
</protein>
<dbReference type="Proteomes" id="UP001497444">
    <property type="component" value="Chromosome 3"/>
</dbReference>
<name>A0ABP0WZI6_9BRYO</name>
<accession>A0ABP0WZI6</accession>
<gene>
    <name evidence="1" type="ORF">CSSPJE1EN1_LOCUS16298</name>
</gene>
<reference evidence="1" key="1">
    <citation type="submission" date="2024-02" db="EMBL/GenBank/DDBJ databases">
        <authorList>
            <consortium name="ELIXIR-Norway"/>
            <consortium name="Elixir Norway"/>
        </authorList>
    </citation>
    <scope>NUCLEOTIDE SEQUENCE</scope>
</reference>
<proteinExistence type="predicted"/>
<organism evidence="1 2">
    <name type="scientific">Sphagnum jensenii</name>
    <dbReference type="NCBI Taxonomy" id="128206"/>
    <lineage>
        <taxon>Eukaryota</taxon>
        <taxon>Viridiplantae</taxon>
        <taxon>Streptophyta</taxon>
        <taxon>Embryophyta</taxon>
        <taxon>Bryophyta</taxon>
        <taxon>Sphagnophytina</taxon>
        <taxon>Sphagnopsida</taxon>
        <taxon>Sphagnales</taxon>
        <taxon>Sphagnaceae</taxon>
        <taxon>Sphagnum</taxon>
    </lineage>
</organism>
<evidence type="ECO:0000313" key="2">
    <source>
        <dbReference type="Proteomes" id="UP001497444"/>
    </source>
</evidence>
<keyword evidence="2" id="KW-1185">Reference proteome</keyword>
<evidence type="ECO:0000313" key="1">
    <source>
        <dbReference type="EMBL" id="CAK9270820.1"/>
    </source>
</evidence>
<sequence>MDSGGAPLLENTRRMAWKWILQKVVRCPDFGTTFSKGYQVFLNSGSHRFENSWASPAGSHQPFVTYD</sequence>